<accession>A0ABP9S3Z7</accession>
<evidence type="ECO:0000313" key="8">
    <source>
        <dbReference type="EMBL" id="GAA5190398.1"/>
    </source>
</evidence>
<feature type="transmembrane region" description="Helical" evidence="6">
    <location>
        <begin position="361"/>
        <end position="388"/>
    </location>
</feature>
<dbReference type="InterPro" id="IPR020846">
    <property type="entry name" value="MFS_dom"/>
</dbReference>
<evidence type="ECO:0000256" key="6">
    <source>
        <dbReference type="SAM" id="Phobius"/>
    </source>
</evidence>
<keyword evidence="2" id="KW-0813">Transport</keyword>
<feature type="transmembrane region" description="Helical" evidence="6">
    <location>
        <begin position="205"/>
        <end position="223"/>
    </location>
</feature>
<evidence type="ECO:0000256" key="1">
    <source>
        <dbReference type="ARBA" id="ARBA00004651"/>
    </source>
</evidence>
<feature type="domain" description="Major facilitator superfamily (MFS) profile" evidence="7">
    <location>
        <begin position="9"/>
        <end position="509"/>
    </location>
</feature>
<dbReference type="RefSeq" id="WP_345632620.1">
    <property type="nucleotide sequence ID" value="NZ_BAABJQ010000014.1"/>
</dbReference>
<dbReference type="Proteomes" id="UP001501570">
    <property type="component" value="Unassembled WGS sequence"/>
</dbReference>
<protein>
    <submittedName>
        <fullName evidence="8">MFS transporter</fullName>
    </submittedName>
</protein>
<proteinExistence type="predicted"/>
<dbReference type="InterPro" id="IPR036259">
    <property type="entry name" value="MFS_trans_sf"/>
</dbReference>
<dbReference type="EMBL" id="BAABJQ010000014">
    <property type="protein sequence ID" value="GAA5190398.1"/>
    <property type="molecule type" value="Genomic_DNA"/>
</dbReference>
<evidence type="ECO:0000256" key="2">
    <source>
        <dbReference type="ARBA" id="ARBA00022448"/>
    </source>
</evidence>
<feature type="transmembrane region" description="Helical" evidence="6">
    <location>
        <begin position="170"/>
        <end position="193"/>
    </location>
</feature>
<feature type="transmembrane region" description="Helical" evidence="6">
    <location>
        <begin position="229"/>
        <end position="251"/>
    </location>
</feature>
<evidence type="ECO:0000256" key="3">
    <source>
        <dbReference type="ARBA" id="ARBA00022692"/>
    </source>
</evidence>
<keyword evidence="4 6" id="KW-1133">Transmembrane helix</keyword>
<feature type="transmembrane region" description="Helical" evidence="6">
    <location>
        <begin position="108"/>
        <end position="131"/>
    </location>
</feature>
<dbReference type="PANTHER" id="PTHR42718:SF9">
    <property type="entry name" value="MAJOR FACILITATOR SUPERFAMILY MULTIDRUG TRANSPORTER MFSC"/>
    <property type="match status" value="1"/>
</dbReference>
<evidence type="ECO:0000259" key="7">
    <source>
        <dbReference type="PROSITE" id="PS50850"/>
    </source>
</evidence>
<keyword evidence="9" id="KW-1185">Reference proteome</keyword>
<dbReference type="InterPro" id="IPR011701">
    <property type="entry name" value="MFS"/>
</dbReference>
<feature type="transmembrane region" description="Helical" evidence="6">
    <location>
        <begin position="336"/>
        <end position="355"/>
    </location>
</feature>
<feature type="transmembrane region" description="Helical" evidence="6">
    <location>
        <begin position="54"/>
        <end position="74"/>
    </location>
</feature>
<dbReference type="Pfam" id="PF07690">
    <property type="entry name" value="MFS_1"/>
    <property type="match status" value="1"/>
</dbReference>
<dbReference type="PANTHER" id="PTHR42718">
    <property type="entry name" value="MAJOR FACILITATOR SUPERFAMILY MULTIDRUG TRANSPORTER MFSC"/>
    <property type="match status" value="1"/>
</dbReference>
<comment type="caution">
    <text evidence="8">The sequence shown here is derived from an EMBL/GenBank/DDBJ whole genome shotgun (WGS) entry which is preliminary data.</text>
</comment>
<name>A0ABP9S3Z7_9ACTN</name>
<keyword evidence="3 6" id="KW-0812">Transmembrane</keyword>
<feature type="transmembrane region" description="Helical" evidence="6">
    <location>
        <begin position="409"/>
        <end position="430"/>
    </location>
</feature>
<feature type="transmembrane region" description="Helical" evidence="6">
    <location>
        <begin position="143"/>
        <end position="164"/>
    </location>
</feature>
<evidence type="ECO:0000256" key="4">
    <source>
        <dbReference type="ARBA" id="ARBA00022989"/>
    </source>
</evidence>
<keyword evidence="5 6" id="KW-0472">Membrane</keyword>
<comment type="subcellular location">
    <subcellularLocation>
        <location evidence="1">Cell membrane</location>
        <topology evidence="1">Multi-pass membrane protein</topology>
    </subcellularLocation>
</comment>
<reference evidence="9" key="1">
    <citation type="journal article" date="2019" name="Int. J. Syst. Evol. Microbiol.">
        <title>The Global Catalogue of Microorganisms (GCM) 10K type strain sequencing project: providing services to taxonomists for standard genome sequencing and annotation.</title>
        <authorList>
            <consortium name="The Broad Institute Genomics Platform"/>
            <consortium name="The Broad Institute Genome Sequencing Center for Infectious Disease"/>
            <person name="Wu L."/>
            <person name="Ma J."/>
        </authorList>
    </citation>
    <scope>NUCLEOTIDE SEQUENCE [LARGE SCALE GENOMIC DNA]</scope>
    <source>
        <strain evidence="9">JCM 18304</strain>
    </source>
</reference>
<dbReference type="SUPFAM" id="SSF103473">
    <property type="entry name" value="MFS general substrate transporter"/>
    <property type="match status" value="1"/>
</dbReference>
<feature type="transmembrane region" description="Helical" evidence="6">
    <location>
        <begin position="12"/>
        <end position="34"/>
    </location>
</feature>
<feature type="transmembrane region" description="Helical" evidence="6">
    <location>
        <begin position="485"/>
        <end position="505"/>
    </location>
</feature>
<organism evidence="8 9">
    <name type="scientific">Rugosimonospora acidiphila</name>
    <dbReference type="NCBI Taxonomy" id="556531"/>
    <lineage>
        <taxon>Bacteria</taxon>
        <taxon>Bacillati</taxon>
        <taxon>Actinomycetota</taxon>
        <taxon>Actinomycetes</taxon>
        <taxon>Micromonosporales</taxon>
        <taxon>Micromonosporaceae</taxon>
        <taxon>Rugosimonospora</taxon>
    </lineage>
</organism>
<dbReference type="PROSITE" id="PS50850">
    <property type="entry name" value="MFS"/>
    <property type="match status" value="1"/>
</dbReference>
<evidence type="ECO:0000313" key="9">
    <source>
        <dbReference type="Proteomes" id="UP001501570"/>
    </source>
</evidence>
<dbReference type="Gene3D" id="1.20.1250.20">
    <property type="entry name" value="MFS general substrate transporter like domains"/>
    <property type="match status" value="2"/>
</dbReference>
<feature type="transmembrane region" description="Helical" evidence="6">
    <location>
        <begin position="271"/>
        <end position="293"/>
    </location>
</feature>
<feature type="transmembrane region" description="Helical" evidence="6">
    <location>
        <begin position="83"/>
        <end position="102"/>
    </location>
</feature>
<sequence length="533" mass="54106">MNRSTSPPPAYALRTGTLIAGCLAVCVAQIGLAIPATLNGLLQTALHPIGSQLTWISDAFLLPVTVLELTFGVLGDLFGRKRLLIGGAVLVAAGELCASLASGVHVLWLGQALAGLGAAALFPTSLAVIAAGTHTVRTRASGIATWAAALASGGFLAPIIGGLAGNYASWRWAFVIVLAIAVASAVVSASLASDSRSPQGRSLDYGGQVTILVGLFALLYAVIQGPSDGWTAPSVVIAFVVAAVFLALFVLAEHRARAPMLRLELFRNRTFTIASITTVIGMFSFLGTAYTTSIRLGPIQHQSPLHTTVGLIPSTIFTVLLAPITSRLLERVNPRWLLSGGLLLIGAGDLFAATVDIDNRAWNALLLPLILVGIGFALTVSSITATTVNTVPTHFAGMASASTSLLRDLGFTLGPAIIGSIALSRAASVFTTNLAASSLPAGAKGAAGALAREGGPLAVNSVPPASPPGAAASLAEHALANGYSLGYLVCGLAALVACLLAAVAVPGRRVDALTAEPSPAQHPTAELAPNLST</sequence>
<feature type="transmembrane region" description="Helical" evidence="6">
    <location>
        <begin position="305"/>
        <end position="324"/>
    </location>
</feature>
<evidence type="ECO:0000256" key="5">
    <source>
        <dbReference type="ARBA" id="ARBA00023136"/>
    </source>
</evidence>
<gene>
    <name evidence="8" type="ORF">GCM10023322_45440</name>
</gene>